<dbReference type="KEGG" id="bbel:109487815"/>
<sequence length="243" mass="27201">MASQGAVLVPRNVHIMDISGGTRRNRPVNVGLTGRTNSAYWGPPPRDTTGDAAVTTRLSFPPTHVRKQAGDTRTVLPPPSRNSRREPSRERLVTRGQSRDHPRRPKPPSPPDVKQQDGGTERTANIQNQSPPPTRGTQRDAGCRLNEIYELWKTDSYRDEARADGRKKLTPLATASRVLDPTGLTEESMEWLQGYTEEEERRQAVMKKCADWVNSLPNRFPAFAQPEKDAEPISALPPIIERE</sequence>
<dbReference type="Proteomes" id="UP000515135">
    <property type="component" value="Unplaced"/>
</dbReference>
<evidence type="ECO:0000313" key="2">
    <source>
        <dbReference type="Proteomes" id="UP000515135"/>
    </source>
</evidence>
<keyword evidence="2" id="KW-1185">Reference proteome</keyword>
<evidence type="ECO:0000256" key="1">
    <source>
        <dbReference type="SAM" id="MobiDB-lite"/>
    </source>
</evidence>
<dbReference type="OrthoDB" id="10007957at2759"/>
<feature type="region of interest" description="Disordered" evidence="1">
    <location>
        <begin position="222"/>
        <end position="243"/>
    </location>
</feature>
<name>A0A6P5ACN5_BRABE</name>
<feature type="compositionally biased region" description="Basic and acidic residues" evidence="1">
    <location>
        <begin position="83"/>
        <end position="100"/>
    </location>
</feature>
<gene>
    <name evidence="3" type="primary">LOC109487815</name>
</gene>
<protein>
    <submittedName>
        <fullName evidence="3">Uncharacterized protein LOC109487815</fullName>
    </submittedName>
</protein>
<accession>A0A6P5ACN5</accession>
<evidence type="ECO:0000313" key="3">
    <source>
        <dbReference type="RefSeq" id="XP_019647458.1"/>
    </source>
</evidence>
<organism evidence="2 3">
    <name type="scientific">Branchiostoma belcheri</name>
    <name type="common">Amphioxus</name>
    <dbReference type="NCBI Taxonomy" id="7741"/>
    <lineage>
        <taxon>Eukaryota</taxon>
        <taxon>Metazoa</taxon>
        <taxon>Chordata</taxon>
        <taxon>Cephalochordata</taxon>
        <taxon>Leptocardii</taxon>
        <taxon>Amphioxiformes</taxon>
        <taxon>Branchiostomatidae</taxon>
        <taxon>Branchiostoma</taxon>
    </lineage>
</organism>
<feature type="region of interest" description="Disordered" evidence="1">
    <location>
        <begin position="60"/>
        <end position="142"/>
    </location>
</feature>
<dbReference type="RefSeq" id="XP_019647458.1">
    <property type="nucleotide sequence ID" value="XM_019791899.1"/>
</dbReference>
<dbReference type="AlphaFoldDB" id="A0A6P5ACN5"/>
<reference evidence="3" key="1">
    <citation type="submission" date="2025-08" db="UniProtKB">
        <authorList>
            <consortium name="RefSeq"/>
        </authorList>
    </citation>
    <scope>IDENTIFICATION</scope>
    <source>
        <tissue evidence="3">Gonad</tissue>
    </source>
</reference>
<proteinExistence type="predicted"/>
<dbReference type="GeneID" id="109487815"/>